<dbReference type="Gene3D" id="3.90.25.10">
    <property type="entry name" value="UDP-galactose 4-epimerase, domain 1"/>
    <property type="match status" value="1"/>
</dbReference>
<dbReference type="AlphaFoldDB" id="A0A7S0RUS3"/>
<dbReference type="InterPro" id="IPR036291">
    <property type="entry name" value="NAD(P)-bd_dom_sf"/>
</dbReference>
<dbReference type="SUPFAM" id="SSF51735">
    <property type="entry name" value="NAD(P)-binding Rossmann-fold domains"/>
    <property type="match status" value="1"/>
</dbReference>
<dbReference type="InterPro" id="IPR001509">
    <property type="entry name" value="Epimerase_deHydtase"/>
</dbReference>
<name>A0A7S0RUS3_9CHLO</name>
<proteinExistence type="inferred from homology"/>
<comment type="similarity">
    <text evidence="1">Belongs to the NAD(P)-dependent epimerase/dehydratase family.</text>
</comment>
<keyword evidence="3" id="KW-0732">Signal</keyword>
<dbReference type="EMBL" id="HBFA01036612">
    <property type="protein sequence ID" value="CAD8687760.1"/>
    <property type="molecule type" value="Transcribed_RNA"/>
</dbReference>
<feature type="domain" description="NAD-dependent epimerase/dehydratase" evidence="4">
    <location>
        <begin position="72"/>
        <end position="327"/>
    </location>
</feature>
<feature type="signal peptide" evidence="3">
    <location>
        <begin position="1"/>
        <end position="16"/>
    </location>
</feature>
<evidence type="ECO:0000256" key="3">
    <source>
        <dbReference type="SAM" id="SignalP"/>
    </source>
</evidence>
<organism evidence="5">
    <name type="scientific">Pyramimonas obovata</name>
    <dbReference type="NCBI Taxonomy" id="1411642"/>
    <lineage>
        <taxon>Eukaryota</taxon>
        <taxon>Viridiplantae</taxon>
        <taxon>Chlorophyta</taxon>
        <taxon>Pyramimonadophyceae</taxon>
        <taxon>Pyramimonadales</taxon>
        <taxon>Pyramimonadaceae</taxon>
        <taxon>Pyramimonas</taxon>
        <taxon>Pyramimonas incertae sedis</taxon>
    </lineage>
</organism>
<evidence type="ECO:0000259" key="4">
    <source>
        <dbReference type="Pfam" id="PF01370"/>
    </source>
</evidence>
<evidence type="ECO:0000256" key="1">
    <source>
        <dbReference type="ARBA" id="ARBA00007637"/>
    </source>
</evidence>
<dbReference type="PRINTS" id="PR01713">
    <property type="entry name" value="NUCEPIMERASE"/>
</dbReference>
<dbReference type="PANTHER" id="PTHR43574">
    <property type="entry name" value="EPIMERASE-RELATED"/>
    <property type="match status" value="1"/>
</dbReference>
<evidence type="ECO:0000313" key="5">
    <source>
        <dbReference type="EMBL" id="CAD8687760.1"/>
    </source>
</evidence>
<reference evidence="5" key="1">
    <citation type="submission" date="2021-01" db="EMBL/GenBank/DDBJ databases">
        <authorList>
            <person name="Corre E."/>
            <person name="Pelletier E."/>
            <person name="Niang G."/>
            <person name="Scheremetjew M."/>
            <person name="Finn R."/>
            <person name="Kale V."/>
            <person name="Holt S."/>
            <person name="Cochrane G."/>
            <person name="Meng A."/>
            <person name="Brown T."/>
            <person name="Cohen L."/>
        </authorList>
    </citation>
    <scope>NUCLEOTIDE SEQUENCE</scope>
    <source>
        <strain evidence="5">CCMP722</strain>
    </source>
</reference>
<keyword evidence="2" id="KW-0520">NAD</keyword>
<gene>
    <name evidence="5" type="ORF">POBO1169_LOCUS18298</name>
</gene>
<accession>A0A7S0RUS3</accession>
<protein>
    <recommendedName>
        <fullName evidence="4">NAD-dependent epimerase/dehydratase domain-containing protein</fullName>
    </recommendedName>
</protein>
<feature type="chain" id="PRO_5030616195" description="NAD-dependent epimerase/dehydratase domain-containing protein" evidence="3">
    <location>
        <begin position="17"/>
        <end position="415"/>
    </location>
</feature>
<sequence>MMKPVLIIFLFLSVGGFLYMKLNEQETVKMIEVSHLSAQEAEHPRELSLPISREQVERSCKPTDAGPDSKVILVTGAAGFVGFHSSLALHQRGDGVLGIDNFNEYYPSTLKRDRQTQLQMAGVHVVDADLNDEAVLEEIFGICGFTHVLHLAAQAGVRYAVKNPGAYVHSNLAAFVTLFEVIRKRPDVGEVMPVVVYASSSSVYGLNTKVPFSEDDRVDRPASLYAATKKSNEMMAHTYNHIYGLSVTGLRFFTVYGPYGRPDMAYFSFANNIMSGRPIKIFQGPGGIELGRDFTFIDDIVRGCVSALDHAGPNGKGVAQAKVYNLGNTHPVNVSDFVVILEEHLGKEAKREYVPMPSTGDVLLTHADVSKAMSELEYKPTTSLTEGLGKFVAWYKEYYKGGAHPEQLNYKPARR</sequence>
<dbReference type="Pfam" id="PF01370">
    <property type="entry name" value="Epimerase"/>
    <property type="match status" value="1"/>
</dbReference>
<dbReference type="Gene3D" id="3.40.50.720">
    <property type="entry name" value="NAD(P)-binding Rossmann-like Domain"/>
    <property type="match status" value="1"/>
</dbReference>
<evidence type="ECO:0000256" key="2">
    <source>
        <dbReference type="ARBA" id="ARBA00023027"/>
    </source>
</evidence>